<organism evidence="1 2">
    <name type="scientific">Candidatus Gottesmanbacteria bacterium GW2011_GWA1_43_11</name>
    <dbReference type="NCBI Taxonomy" id="1618436"/>
    <lineage>
        <taxon>Bacteria</taxon>
        <taxon>Candidatus Gottesmaniibacteriota</taxon>
    </lineage>
</organism>
<dbReference type="AlphaFoldDB" id="A0A0G1CBY4"/>
<sequence>MKRIVLFSFIVLLVLTFVSPVIALEAGTSAAIKISYTQTDQRIIKLQSYLESHNSPLADYAEVFIDTSDKYGLFDWKLVPAITGVESTFGKAIPYNSYNAYGWVNGNYAFESWEESIDIVTKTLKTKYMDRGLDSVDKIAPVYAPPSTTWAGKVKFFMEKIENYLPEHTRELSITL</sequence>
<dbReference type="EMBL" id="LCFB01000050">
    <property type="protein sequence ID" value="KKS83072.1"/>
    <property type="molecule type" value="Genomic_DNA"/>
</dbReference>
<dbReference type="STRING" id="1618436.UV59_C0050G0007"/>
<protein>
    <recommendedName>
        <fullName evidence="3">Mannosyl-glycoprotein endo-beta-N-acetylglucosamidase-like domain-containing protein</fullName>
    </recommendedName>
</protein>
<proteinExistence type="predicted"/>
<evidence type="ECO:0000313" key="1">
    <source>
        <dbReference type="EMBL" id="KKS83072.1"/>
    </source>
</evidence>
<gene>
    <name evidence="1" type="ORF">UV59_C0050G0007</name>
</gene>
<evidence type="ECO:0008006" key="3">
    <source>
        <dbReference type="Google" id="ProtNLM"/>
    </source>
</evidence>
<name>A0A0G1CBY4_9BACT</name>
<comment type="caution">
    <text evidence="1">The sequence shown here is derived from an EMBL/GenBank/DDBJ whole genome shotgun (WGS) entry which is preliminary data.</text>
</comment>
<reference evidence="1 2" key="1">
    <citation type="journal article" date="2015" name="Nature">
        <title>rRNA introns, odd ribosomes, and small enigmatic genomes across a large radiation of phyla.</title>
        <authorList>
            <person name="Brown C.T."/>
            <person name="Hug L.A."/>
            <person name="Thomas B.C."/>
            <person name="Sharon I."/>
            <person name="Castelle C.J."/>
            <person name="Singh A."/>
            <person name="Wilkins M.J."/>
            <person name="Williams K.H."/>
            <person name="Banfield J.F."/>
        </authorList>
    </citation>
    <scope>NUCLEOTIDE SEQUENCE [LARGE SCALE GENOMIC DNA]</scope>
</reference>
<evidence type="ECO:0000313" key="2">
    <source>
        <dbReference type="Proteomes" id="UP000034543"/>
    </source>
</evidence>
<dbReference type="Proteomes" id="UP000034543">
    <property type="component" value="Unassembled WGS sequence"/>
</dbReference>
<accession>A0A0G1CBY4</accession>